<comment type="cofactor">
    <cofactor evidence="1">
        <name>a divalent metal cation</name>
        <dbReference type="ChEBI" id="CHEBI:60240"/>
    </cofactor>
</comment>
<feature type="domain" description="DDE Tnp4" evidence="4">
    <location>
        <begin position="1041"/>
        <end position="1204"/>
    </location>
</feature>
<evidence type="ECO:0000256" key="1">
    <source>
        <dbReference type="ARBA" id="ARBA00001968"/>
    </source>
</evidence>
<comment type="caution">
    <text evidence="5">The sequence shown here is derived from an EMBL/GenBank/DDBJ whole genome shotgun (WGS) entry which is preliminary data.</text>
</comment>
<proteinExistence type="predicted"/>
<evidence type="ECO:0000259" key="4">
    <source>
        <dbReference type="Pfam" id="PF13359"/>
    </source>
</evidence>
<dbReference type="AlphaFoldDB" id="A0A498MW66"/>
<name>A0A498MW66_LABRO</name>
<evidence type="ECO:0000313" key="6">
    <source>
        <dbReference type="Proteomes" id="UP000290572"/>
    </source>
</evidence>
<dbReference type="PANTHER" id="PTHR47331:SF6">
    <property type="entry name" value="DOUBLECORTIN DOMAIN-CONTAINING PROTEIN"/>
    <property type="match status" value="1"/>
</dbReference>
<organism evidence="5 6">
    <name type="scientific">Labeo rohita</name>
    <name type="common">Indian major carp</name>
    <name type="synonym">Cyprinus rohita</name>
    <dbReference type="NCBI Taxonomy" id="84645"/>
    <lineage>
        <taxon>Eukaryota</taxon>
        <taxon>Metazoa</taxon>
        <taxon>Chordata</taxon>
        <taxon>Craniata</taxon>
        <taxon>Vertebrata</taxon>
        <taxon>Euteleostomi</taxon>
        <taxon>Actinopterygii</taxon>
        <taxon>Neopterygii</taxon>
        <taxon>Teleostei</taxon>
        <taxon>Ostariophysi</taxon>
        <taxon>Cypriniformes</taxon>
        <taxon>Cyprinidae</taxon>
        <taxon>Labeoninae</taxon>
        <taxon>Labeonini</taxon>
        <taxon>Labeo</taxon>
    </lineage>
</organism>
<feature type="compositionally biased region" description="Low complexity" evidence="3">
    <location>
        <begin position="1"/>
        <end position="26"/>
    </location>
</feature>
<dbReference type="InterPro" id="IPR027806">
    <property type="entry name" value="HARBI1_dom"/>
</dbReference>
<dbReference type="Proteomes" id="UP000290572">
    <property type="component" value="Unassembled WGS sequence"/>
</dbReference>
<keyword evidence="2" id="KW-0479">Metal-binding</keyword>
<dbReference type="GO" id="GO:0046872">
    <property type="term" value="F:metal ion binding"/>
    <property type="evidence" value="ECO:0007669"/>
    <property type="project" value="UniProtKB-KW"/>
</dbReference>
<reference evidence="5 6" key="1">
    <citation type="submission" date="2018-03" db="EMBL/GenBank/DDBJ databases">
        <title>Draft genome sequence of Rohu Carp (Labeo rohita).</title>
        <authorList>
            <person name="Das P."/>
            <person name="Kushwaha B."/>
            <person name="Joshi C.G."/>
            <person name="Kumar D."/>
            <person name="Nagpure N.S."/>
            <person name="Sahoo L."/>
            <person name="Das S.P."/>
            <person name="Bit A."/>
            <person name="Patnaik S."/>
            <person name="Meher P.K."/>
            <person name="Jayasankar P."/>
            <person name="Koringa P.G."/>
            <person name="Patel N.V."/>
            <person name="Hinsu A.T."/>
            <person name="Kumar R."/>
            <person name="Pandey M."/>
            <person name="Agarwal S."/>
            <person name="Srivastava S."/>
            <person name="Singh M."/>
            <person name="Iquebal M.A."/>
            <person name="Jaiswal S."/>
            <person name="Angadi U.B."/>
            <person name="Kumar N."/>
            <person name="Raza M."/>
            <person name="Shah T.M."/>
            <person name="Rai A."/>
            <person name="Jena J.K."/>
        </authorList>
    </citation>
    <scope>NUCLEOTIDE SEQUENCE [LARGE SCALE GENOMIC DNA]</scope>
    <source>
        <strain evidence="5">DASCIFA01</strain>
        <tissue evidence="5">Testis</tissue>
    </source>
</reference>
<evidence type="ECO:0000313" key="5">
    <source>
        <dbReference type="EMBL" id="RXN23872.1"/>
    </source>
</evidence>
<dbReference type="STRING" id="84645.A0A498MW66"/>
<evidence type="ECO:0000256" key="3">
    <source>
        <dbReference type="SAM" id="MobiDB-lite"/>
    </source>
</evidence>
<dbReference type="PANTHER" id="PTHR47331">
    <property type="entry name" value="PHD-TYPE DOMAIN-CONTAINING PROTEIN"/>
    <property type="match status" value="1"/>
</dbReference>
<evidence type="ECO:0000256" key="2">
    <source>
        <dbReference type="ARBA" id="ARBA00022723"/>
    </source>
</evidence>
<sequence>MATSSKSSVCSTRSGKSSASSTSAARARARAEAAKVRASYASQEAKLKMEKATRAAQNQLETVRIDTELEVLTLQREADAAAVEAQVLEDAELAMHGAVERGGSESEKVKIERTSEYVNSQINLQNHSPSPLLSALPVAHVDSHNSFITWSPAVKDIKHAQSTKNKPKSEKADSMHLPATYLSDLSEGAIKSEVGRTSPIMNTPAKPYIAQYIPLASTPPQAEPLAQYLARRDLVNSGLYQFDDKPENYRSWYSSFTSAAREVHLTATQELDLMTKWLGKESGEMVKRIRSVHVNNPNLALHKAWERLRECYAAPEIIERSLFQRLDSFPRFSAKDHTKLRELGDLLMEIQGAKEDGYLTGLSYLDTSRGIAPIIDKLPYGLQDKWVTTGSCYKEGNYGRFPPFEYFCNFVCYEAKKRNDPSFMHQSSVTTAKPDRSIVKSFQTNKPISVHKTDVCATNDDPNKICPLHNKPHPLKKCRTFRNKPLDVRKAFLKEKGICFKCCSSISHLAKECKSSVKCSECGSNYHDVAMHPGPSPQAVKAPSPSQEDGGEGEDNSNNAVVNTSCTEVCGPSQWGRSCSKICLVKLYPEGSKDMAIKAYVILDDQSNRSLARPEFFELFNVESEQFSYHLRTCSGIIETSGKKAEGFQIESLDGKVLISLPPLIECHEIMNNRSEIPTPSAVLYQPHLRHIAKHIPELEPEAEILLLLGRDVIRAHKVRQQVNGPNNAPFAQRLDLGWVVIGEVCLGNVHRPTVNTFKTNVLESGRYSIFQPCTSFMQVKEMQQSGSTSSKATEKTLGQTVFSRTEHDNKPAPSVEDTVFLKIMDTNVYRNDANSWVAPLPFREPRRRLPNNKEQVVHRFTCLQRTLKRKPEMHQQYVAFMEKIFTNGHAEIALVLMRRRTSAVWSHPREHKWWDTIVPEFTPEQFIQNFRVSLESFEYICCRLKHVLERRNTNFRLCVPVKKRIAIALWKLATGSEYRSVSQLFGVGVSTVFNCVQDFCNAVIKVLLRVHIKFPDSRKLKEMADVFENRWNVPQCVGAIDGSHIPIIAPEKYPRDYFNRKGWHSIVMQAVVDGKGLFWDVCVGYPGSVHDAKVLRQSYLWKMLNDGQPLNQNKVHISGCDVGYYLIGDSAYPMQNWLMKPFPDTGRLTPQQQMFNLRMSSARSVVDLSFGRLKARWRCLLKRNDCKLELIKKMVLTCCVLHNICEEHGDDFSEDLSSVHVNMQPPVQALTEHGQPEGTDIRGALLDYFERQNSEIIQVTEIEVTV</sequence>
<feature type="region of interest" description="Disordered" evidence="3">
    <location>
        <begin position="1"/>
        <end position="29"/>
    </location>
</feature>
<gene>
    <name evidence="5" type="ORF">ROHU_022510</name>
</gene>
<feature type="region of interest" description="Disordered" evidence="3">
    <location>
        <begin position="533"/>
        <end position="558"/>
    </location>
</feature>
<dbReference type="EMBL" id="QBIY01012556">
    <property type="protein sequence ID" value="RXN23872.1"/>
    <property type="molecule type" value="Genomic_DNA"/>
</dbReference>
<accession>A0A498MW66</accession>
<keyword evidence="6" id="KW-1185">Reference proteome</keyword>
<dbReference type="Pfam" id="PF13359">
    <property type="entry name" value="DDE_Tnp_4"/>
    <property type="match status" value="1"/>
</dbReference>
<protein>
    <recommendedName>
        <fullName evidence="4">DDE Tnp4 domain-containing protein</fullName>
    </recommendedName>
</protein>